<evidence type="ECO:0000313" key="3">
    <source>
        <dbReference type="Proteomes" id="UP001497382"/>
    </source>
</evidence>
<dbReference type="Proteomes" id="UP001497382">
    <property type="component" value="Unassembled WGS sequence"/>
</dbReference>
<sequence>MFPIPSLITVAKYGFISMVVTSAGFLIGNVIVMKQHTVEPLDDLLYKPRISRQLEHTALGLEREYSKCFTEPTKTFCAGHANEPFRTPDFAGEREREEDVQASPGGIRRHPLHSLLVEFSKYMNSLGIQAVILEPSMLFCAVSPSNKYNLLIKDFNPHDFQGSYKTVTLGIFEDDAKILDATIWEASQNKTFKSRFEASRSRKWLIDTELNALALYSVHFLFARGSLQVHVVVLFERNNYLWHSGTNFTSRELLFTKEGAYEKQVVYFVLF</sequence>
<keyword evidence="1" id="KW-1133">Transmembrane helix</keyword>
<keyword evidence="1" id="KW-0472">Membrane</keyword>
<keyword evidence="1" id="KW-0812">Transmembrane</keyword>
<keyword evidence="3" id="KW-1185">Reference proteome</keyword>
<evidence type="ECO:0000313" key="2">
    <source>
        <dbReference type="EMBL" id="CAL1288700.1"/>
    </source>
</evidence>
<comment type="caution">
    <text evidence="2">The sequence shown here is derived from an EMBL/GenBank/DDBJ whole genome shotgun (WGS) entry which is preliminary data.</text>
</comment>
<proteinExistence type="predicted"/>
<reference evidence="2 3" key="1">
    <citation type="submission" date="2024-04" db="EMBL/GenBank/DDBJ databases">
        <authorList>
            <person name="Rising A."/>
            <person name="Reimegard J."/>
            <person name="Sonavane S."/>
            <person name="Akerstrom W."/>
            <person name="Nylinder S."/>
            <person name="Hedman E."/>
            <person name="Kallberg Y."/>
        </authorList>
    </citation>
    <scope>NUCLEOTIDE SEQUENCE [LARGE SCALE GENOMIC DNA]</scope>
</reference>
<evidence type="ECO:0000256" key="1">
    <source>
        <dbReference type="SAM" id="Phobius"/>
    </source>
</evidence>
<dbReference type="EMBL" id="CAXIEN010000236">
    <property type="protein sequence ID" value="CAL1288700.1"/>
    <property type="molecule type" value="Genomic_DNA"/>
</dbReference>
<protein>
    <submittedName>
        <fullName evidence="2">Uncharacterized protein</fullName>
    </submittedName>
</protein>
<feature type="transmembrane region" description="Helical" evidence="1">
    <location>
        <begin position="12"/>
        <end position="32"/>
    </location>
</feature>
<name>A0AAV2AXF8_9ARAC</name>
<dbReference type="AlphaFoldDB" id="A0AAV2AXF8"/>
<gene>
    <name evidence="2" type="ORF">LARSCL_LOCUS15493</name>
</gene>
<accession>A0AAV2AXF8</accession>
<organism evidence="2 3">
    <name type="scientific">Larinioides sclopetarius</name>
    <dbReference type="NCBI Taxonomy" id="280406"/>
    <lineage>
        <taxon>Eukaryota</taxon>
        <taxon>Metazoa</taxon>
        <taxon>Ecdysozoa</taxon>
        <taxon>Arthropoda</taxon>
        <taxon>Chelicerata</taxon>
        <taxon>Arachnida</taxon>
        <taxon>Araneae</taxon>
        <taxon>Araneomorphae</taxon>
        <taxon>Entelegynae</taxon>
        <taxon>Araneoidea</taxon>
        <taxon>Araneidae</taxon>
        <taxon>Larinioides</taxon>
    </lineage>
</organism>